<proteinExistence type="predicted"/>
<gene>
    <name evidence="1" type="ORF">NDU88_008520</name>
</gene>
<evidence type="ECO:0000313" key="1">
    <source>
        <dbReference type="EMBL" id="KAJ1120350.1"/>
    </source>
</evidence>
<sequence length="131" mass="14633">MRILVGGCPEWNLNLARWRTAVTSAAAAECHSLQRRPQLPWPPILLGRLQRPSGAVTGRRTQPEQQCSWTLLRAGGRCAGEWTPVMRLAPGPLVAIRPRRRLWGHPVLAPSWGYLGSEGPWPCETWGGRRL</sequence>
<keyword evidence="2" id="KW-1185">Reference proteome</keyword>
<dbReference type="EMBL" id="JANPWB010000012">
    <property type="protein sequence ID" value="KAJ1120350.1"/>
    <property type="molecule type" value="Genomic_DNA"/>
</dbReference>
<protein>
    <submittedName>
        <fullName evidence="1">Uncharacterized protein</fullName>
    </submittedName>
</protein>
<dbReference type="AlphaFoldDB" id="A0AAV7P5B0"/>
<reference evidence="1" key="1">
    <citation type="journal article" date="2022" name="bioRxiv">
        <title>Sequencing and chromosome-scale assembly of the giantPleurodeles waltlgenome.</title>
        <authorList>
            <person name="Brown T."/>
            <person name="Elewa A."/>
            <person name="Iarovenko S."/>
            <person name="Subramanian E."/>
            <person name="Araus A.J."/>
            <person name="Petzold A."/>
            <person name="Susuki M."/>
            <person name="Suzuki K.-i.T."/>
            <person name="Hayashi T."/>
            <person name="Toyoda A."/>
            <person name="Oliveira C."/>
            <person name="Osipova E."/>
            <person name="Leigh N.D."/>
            <person name="Simon A."/>
            <person name="Yun M.H."/>
        </authorList>
    </citation>
    <scope>NUCLEOTIDE SEQUENCE</scope>
    <source>
        <strain evidence="1">20211129_DDA</strain>
        <tissue evidence="1">Liver</tissue>
    </source>
</reference>
<name>A0AAV7P5B0_PLEWA</name>
<evidence type="ECO:0000313" key="2">
    <source>
        <dbReference type="Proteomes" id="UP001066276"/>
    </source>
</evidence>
<dbReference type="Proteomes" id="UP001066276">
    <property type="component" value="Chromosome 8"/>
</dbReference>
<accession>A0AAV7P5B0</accession>
<organism evidence="1 2">
    <name type="scientific">Pleurodeles waltl</name>
    <name type="common">Iberian ribbed newt</name>
    <dbReference type="NCBI Taxonomy" id="8319"/>
    <lineage>
        <taxon>Eukaryota</taxon>
        <taxon>Metazoa</taxon>
        <taxon>Chordata</taxon>
        <taxon>Craniata</taxon>
        <taxon>Vertebrata</taxon>
        <taxon>Euteleostomi</taxon>
        <taxon>Amphibia</taxon>
        <taxon>Batrachia</taxon>
        <taxon>Caudata</taxon>
        <taxon>Salamandroidea</taxon>
        <taxon>Salamandridae</taxon>
        <taxon>Pleurodelinae</taxon>
        <taxon>Pleurodeles</taxon>
    </lineage>
</organism>
<comment type="caution">
    <text evidence="1">The sequence shown here is derived from an EMBL/GenBank/DDBJ whole genome shotgun (WGS) entry which is preliminary data.</text>
</comment>